<dbReference type="Proteomes" id="UP000663829">
    <property type="component" value="Unassembled WGS sequence"/>
</dbReference>
<name>A0A814CSM6_9BILA</name>
<evidence type="ECO:0000313" key="4">
    <source>
        <dbReference type="Proteomes" id="UP000663829"/>
    </source>
</evidence>
<feature type="coiled-coil region" evidence="1">
    <location>
        <begin position="90"/>
        <end position="128"/>
    </location>
</feature>
<evidence type="ECO:0000313" key="3">
    <source>
        <dbReference type="EMBL" id="CAF3723529.1"/>
    </source>
</evidence>
<comment type="caution">
    <text evidence="2">The sequence shown here is derived from an EMBL/GenBank/DDBJ whole genome shotgun (WGS) entry which is preliminary data.</text>
</comment>
<dbReference type="OrthoDB" id="20086at2759"/>
<gene>
    <name evidence="2" type="ORF">GPM918_LOCUS11053</name>
    <name evidence="3" type="ORF">SRO942_LOCUS11054</name>
</gene>
<sequence length="136" mass="15976">MDPSMDVFDENSDDLTVASRDVQLLTESRYKDGFRHGCDLTEQDGYDDGFLYGYSLIGQLIFDYTYLKDKLKLFENINTNEILLELEQFENEMKTTIDSLSQNVNEQRSEYELLIKNLNTKLNTLQLKIEMKFMTI</sequence>
<keyword evidence="4" id="KW-1185">Reference proteome</keyword>
<proteinExistence type="predicted"/>
<evidence type="ECO:0000313" key="2">
    <source>
        <dbReference type="EMBL" id="CAF0947454.1"/>
    </source>
</evidence>
<dbReference type="AlphaFoldDB" id="A0A814CSM6"/>
<dbReference type="Proteomes" id="UP000681722">
    <property type="component" value="Unassembled WGS sequence"/>
</dbReference>
<dbReference type="EMBL" id="CAJOBC010002250">
    <property type="protein sequence ID" value="CAF3723529.1"/>
    <property type="molecule type" value="Genomic_DNA"/>
</dbReference>
<protein>
    <submittedName>
        <fullName evidence="2">Uncharacterized protein</fullName>
    </submittedName>
</protein>
<organism evidence="2 4">
    <name type="scientific">Didymodactylos carnosus</name>
    <dbReference type="NCBI Taxonomy" id="1234261"/>
    <lineage>
        <taxon>Eukaryota</taxon>
        <taxon>Metazoa</taxon>
        <taxon>Spiralia</taxon>
        <taxon>Gnathifera</taxon>
        <taxon>Rotifera</taxon>
        <taxon>Eurotatoria</taxon>
        <taxon>Bdelloidea</taxon>
        <taxon>Philodinida</taxon>
        <taxon>Philodinidae</taxon>
        <taxon>Didymodactylos</taxon>
    </lineage>
</organism>
<reference evidence="2" key="1">
    <citation type="submission" date="2021-02" db="EMBL/GenBank/DDBJ databases">
        <authorList>
            <person name="Nowell W R."/>
        </authorList>
    </citation>
    <scope>NUCLEOTIDE SEQUENCE</scope>
</reference>
<accession>A0A814CSM6</accession>
<dbReference type="EMBL" id="CAJNOQ010002250">
    <property type="protein sequence ID" value="CAF0947454.1"/>
    <property type="molecule type" value="Genomic_DNA"/>
</dbReference>
<evidence type="ECO:0000256" key="1">
    <source>
        <dbReference type="SAM" id="Coils"/>
    </source>
</evidence>
<keyword evidence="1" id="KW-0175">Coiled coil</keyword>